<dbReference type="EMBL" id="LNYO01000024">
    <property type="protein sequence ID" value="KTD33051.1"/>
    <property type="molecule type" value="Genomic_DNA"/>
</dbReference>
<feature type="transmembrane region" description="Helical" evidence="1">
    <location>
        <begin position="21"/>
        <end position="42"/>
    </location>
</feature>
<feature type="transmembrane region" description="Helical" evidence="1">
    <location>
        <begin position="348"/>
        <end position="365"/>
    </location>
</feature>
<feature type="transmembrane region" description="Helical" evidence="1">
    <location>
        <begin position="233"/>
        <end position="250"/>
    </location>
</feature>
<feature type="transmembrane region" description="Helical" evidence="1">
    <location>
        <begin position="377"/>
        <end position="397"/>
    </location>
</feature>
<dbReference type="STRING" id="45070.Lnau_2699"/>
<keyword evidence="1" id="KW-1133">Transmembrane helix</keyword>
<feature type="transmembrane region" description="Helical" evidence="1">
    <location>
        <begin position="150"/>
        <end position="171"/>
    </location>
</feature>
<feature type="transmembrane region" description="Helical" evidence="1">
    <location>
        <begin position="308"/>
        <end position="327"/>
    </location>
</feature>
<dbReference type="AlphaFoldDB" id="A0A0W0WL45"/>
<keyword evidence="1" id="KW-0472">Membrane</keyword>
<gene>
    <name evidence="2" type="ORF">Lnau_2699</name>
</gene>
<accession>A0A0W0WL45</accession>
<name>A0A0W0WL45_9GAMM</name>
<feature type="transmembrane region" description="Helical" evidence="1">
    <location>
        <begin position="128"/>
        <end position="144"/>
    </location>
</feature>
<organism evidence="2 3">
    <name type="scientific">Legionella nautarum</name>
    <dbReference type="NCBI Taxonomy" id="45070"/>
    <lineage>
        <taxon>Bacteria</taxon>
        <taxon>Pseudomonadati</taxon>
        <taxon>Pseudomonadota</taxon>
        <taxon>Gammaproteobacteria</taxon>
        <taxon>Legionellales</taxon>
        <taxon>Legionellaceae</taxon>
        <taxon>Legionella</taxon>
    </lineage>
</organism>
<feature type="transmembrane region" description="Helical" evidence="1">
    <location>
        <begin position="204"/>
        <end position="221"/>
    </location>
</feature>
<feature type="transmembrane region" description="Helical" evidence="1">
    <location>
        <begin position="102"/>
        <end position="121"/>
    </location>
</feature>
<evidence type="ECO:0000313" key="2">
    <source>
        <dbReference type="EMBL" id="KTD33051.1"/>
    </source>
</evidence>
<evidence type="ECO:0008006" key="4">
    <source>
        <dbReference type="Google" id="ProtNLM"/>
    </source>
</evidence>
<sequence>MVLTPKFEQNSPPPLKQKKDSYGWFLLLLTLSLVIIALWLPFGFGLTALLEEWGVLGSYTTHGLFFIVDPSSPSRWAIHASRPLTVFSHAFAYYLDANSFDYWHALSILCLLIKGFAFGYLIKQITHSFQWALLAGILVIVYPADTMQMALRGLHINLALSLVLLASCFFIKGSEIKQSLISYLIFCTLAAGLMFAAINMYEAAIPLLLFPFLIIYIKEGFQSSCQHLWGRKILVISWIASLLVYLLYLHSINSKINTYQINLIGGRGFWEFLIQTPFSKLFSVGALRALLGGWVDAFGMFFKEFGAYGYLYLFLIVSFIYSFVLLAKSVSQKNSEDINFRIRELLRLGMAGFVLLLAGYSPFLLLPSHMATTQRTFLFASPGAAMVWLAFLMLIAYRARKTALFLGFILVLVGSAAQLHQFHHYSQISTTQRTLLKAIVENFDGEPKDKTLLIIDKTNQLNYVWMLLIPNLQGALSYFYNHQINPIMVCRYPGNSWQLYAAKPGTCIEQENSWSFLSAKENEDKETQPEKTLLKKDLVVLTIEPDGKVIADPALEGYRHNLYQGQNETSLRFRNILTEKTWLSHFSWIWKRPASDRFQWSFGNWWGLENPIPGNGWQEAEWLVNNFQHKALSWKIAKEANLQFSLIPSADFYQLRIRLVNIVNERVRNSLQIRINDHEVPFRWLDPKFETDIPSSIELIATVPRKDLFSGINSIVFRSDTVKEYYGLSFQLASIKLLPKSLNSLNSDKDKT</sequence>
<evidence type="ECO:0000313" key="3">
    <source>
        <dbReference type="Proteomes" id="UP000054725"/>
    </source>
</evidence>
<protein>
    <recommendedName>
        <fullName evidence="4">Glycosyltransferase RgtA/B/C/D-like domain-containing protein</fullName>
    </recommendedName>
</protein>
<dbReference type="RefSeq" id="WP_058505675.1">
    <property type="nucleotide sequence ID" value="NZ_CAAAIF010000022.1"/>
</dbReference>
<reference evidence="2 3" key="1">
    <citation type="submission" date="2015-11" db="EMBL/GenBank/DDBJ databases">
        <title>Genomic analysis of 38 Legionella species identifies large and diverse effector repertoires.</title>
        <authorList>
            <person name="Burstein D."/>
            <person name="Amaro F."/>
            <person name="Zusman T."/>
            <person name="Lifshitz Z."/>
            <person name="Cohen O."/>
            <person name="Gilbert J.A."/>
            <person name="Pupko T."/>
            <person name="Shuman H.A."/>
            <person name="Segal G."/>
        </authorList>
    </citation>
    <scope>NUCLEOTIDE SEQUENCE [LARGE SCALE GENOMIC DNA]</scope>
    <source>
        <strain evidence="2 3">ATCC 49506</strain>
    </source>
</reference>
<evidence type="ECO:0000256" key="1">
    <source>
        <dbReference type="SAM" id="Phobius"/>
    </source>
</evidence>
<proteinExistence type="predicted"/>
<feature type="transmembrane region" description="Helical" evidence="1">
    <location>
        <begin position="404"/>
        <end position="423"/>
    </location>
</feature>
<comment type="caution">
    <text evidence="2">The sequence shown here is derived from an EMBL/GenBank/DDBJ whole genome shotgun (WGS) entry which is preliminary data.</text>
</comment>
<dbReference type="OrthoDB" id="8886194at2"/>
<dbReference type="PATRIC" id="fig|45070.6.peg.2852"/>
<keyword evidence="3" id="KW-1185">Reference proteome</keyword>
<keyword evidence="1" id="KW-0812">Transmembrane</keyword>
<dbReference type="Proteomes" id="UP000054725">
    <property type="component" value="Unassembled WGS sequence"/>
</dbReference>